<gene>
    <name evidence="12" type="primary">asnB</name>
    <name evidence="12" type="ORF">COS93_00035</name>
</gene>
<evidence type="ECO:0000256" key="7">
    <source>
        <dbReference type="ARBA" id="ARBA00048741"/>
    </source>
</evidence>
<feature type="domain" description="Glutamine amidotransferase type-2" evidence="11">
    <location>
        <begin position="2"/>
        <end position="214"/>
    </location>
</feature>
<dbReference type="PANTHER" id="PTHR43284:SF1">
    <property type="entry name" value="ASPARAGINE SYNTHETASE"/>
    <property type="match status" value="1"/>
</dbReference>
<evidence type="ECO:0000313" key="13">
    <source>
        <dbReference type="Proteomes" id="UP000228777"/>
    </source>
</evidence>
<dbReference type="PANTHER" id="PTHR43284">
    <property type="entry name" value="ASPARAGINE SYNTHETASE (GLUTAMINE-HYDROLYZING)"/>
    <property type="match status" value="1"/>
</dbReference>
<dbReference type="Pfam" id="PF13537">
    <property type="entry name" value="GATase_7"/>
    <property type="match status" value="1"/>
</dbReference>
<dbReference type="GO" id="GO:0004066">
    <property type="term" value="F:asparagine synthase (glutamine-hydrolyzing) activity"/>
    <property type="evidence" value="ECO:0007669"/>
    <property type="project" value="UniProtKB-EC"/>
</dbReference>
<comment type="catalytic activity">
    <reaction evidence="7">
        <text>L-aspartate + L-glutamine + ATP + H2O = L-asparagine + L-glutamate + AMP + diphosphate + H(+)</text>
        <dbReference type="Rhea" id="RHEA:12228"/>
        <dbReference type="ChEBI" id="CHEBI:15377"/>
        <dbReference type="ChEBI" id="CHEBI:15378"/>
        <dbReference type="ChEBI" id="CHEBI:29985"/>
        <dbReference type="ChEBI" id="CHEBI:29991"/>
        <dbReference type="ChEBI" id="CHEBI:30616"/>
        <dbReference type="ChEBI" id="CHEBI:33019"/>
        <dbReference type="ChEBI" id="CHEBI:58048"/>
        <dbReference type="ChEBI" id="CHEBI:58359"/>
        <dbReference type="ChEBI" id="CHEBI:456215"/>
        <dbReference type="EC" id="6.3.5.4"/>
    </reaction>
</comment>
<feature type="binding site" evidence="9">
    <location>
        <position position="291"/>
    </location>
    <ligand>
        <name>ATP</name>
        <dbReference type="ChEBI" id="CHEBI:30616"/>
    </ligand>
</feature>
<dbReference type="NCBIfam" id="TIGR01536">
    <property type="entry name" value="asn_synth_AEB"/>
    <property type="match status" value="1"/>
</dbReference>
<comment type="similarity">
    <text evidence="2">Belongs to the asparagine synthetase family.</text>
</comment>
<dbReference type="Gene3D" id="3.60.20.10">
    <property type="entry name" value="Glutamine Phosphoribosylpyrophosphate, subunit 1, domain 1"/>
    <property type="match status" value="1"/>
</dbReference>
<evidence type="ECO:0000256" key="2">
    <source>
        <dbReference type="ARBA" id="ARBA00005752"/>
    </source>
</evidence>
<keyword evidence="5 9" id="KW-0067">ATP-binding</keyword>
<evidence type="ECO:0000256" key="4">
    <source>
        <dbReference type="ARBA" id="ARBA00022741"/>
    </source>
</evidence>
<dbReference type="EMBL" id="PEWP01000003">
    <property type="protein sequence ID" value="PIU47319.1"/>
    <property type="molecule type" value="Genomic_DNA"/>
</dbReference>
<evidence type="ECO:0000256" key="6">
    <source>
        <dbReference type="ARBA" id="ARBA00022962"/>
    </source>
</evidence>
<dbReference type="GO" id="GO:0006529">
    <property type="term" value="P:asparagine biosynthetic process"/>
    <property type="evidence" value="ECO:0007669"/>
    <property type="project" value="UniProtKB-KW"/>
</dbReference>
<reference evidence="13" key="1">
    <citation type="submission" date="2017-09" db="EMBL/GenBank/DDBJ databases">
        <title>Depth-based differentiation of microbial function through sediment-hosted aquifers and enrichment of novel symbionts in the deep terrestrial subsurface.</title>
        <authorList>
            <person name="Probst A.J."/>
            <person name="Ladd B."/>
            <person name="Jarett J.K."/>
            <person name="Geller-Mcgrath D.E."/>
            <person name="Sieber C.M.K."/>
            <person name="Emerson J.B."/>
            <person name="Anantharaman K."/>
            <person name="Thomas B.C."/>
            <person name="Malmstrom R."/>
            <person name="Stieglmeier M."/>
            <person name="Klingl A."/>
            <person name="Woyke T."/>
            <person name="Ryan C.M."/>
            <person name="Banfield J.F."/>
        </authorList>
    </citation>
    <scope>NUCLEOTIDE SEQUENCE [LARGE SCALE GENOMIC DNA]</scope>
</reference>
<evidence type="ECO:0000256" key="8">
    <source>
        <dbReference type="PIRSR" id="PIRSR001589-1"/>
    </source>
</evidence>
<dbReference type="EC" id="6.3.5.4" evidence="3"/>
<dbReference type="InterPro" id="IPR033738">
    <property type="entry name" value="AsnB_N"/>
</dbReference>
<dbReference type="PROSITE" id="PS51278">
    <property type="entry name" value="GATASE_TYPE_2"/>
    <property type="match status" value="1"/>
</dbReference>
<organism evidence="12 13">
    <name type="scientific">bacterium (Candidatus Gribaldobacteria) CG07_land_8_20_14_0_80_33_18</name>
    <dbReference type="NCBI Taxonomy" id="2014272"/>
    <lineage>
        <taxon>Bacteria</taxon>
        <taxon>Candidatus Gribaldobacteria</taxon>
    </lineage>
</organism>
<dbReference type="Gene3D" id="3.40.50.620">
    <property type="entry name" value="HUPs"/>
    <property type="match status" value="1"/>
</dbReference>
<evidence type="ECO:0000256" key="10">
    <source>
        <dbReference type="PIRSR" id="PIRSR001589-3"/>
    </source>
</evidence>
<feature type="active site" description="For GATase activity" evidence="8">
    <location>
        <position position="2"/>
    </location>
</feature>
<evidence type="ECO:0000256" key="5">
    <source>
        <dbReference type="ARBA" id="ARBA00022840"/>
    </source>
</evidence>
<keyword evidence="8" id="KW-0061">Asparagine biosynthesis</keyword>
<evidence type="ECO:0000256" key="9">
    <source>
        <dbReference type="PIRSR" id="PIRSR001589-2"/>
    </source>
</evidence>
<dbReference type="InterPro" id="IPR029055">
    <property type="entry name" value="Ntn_hydrolases_N"/>
</dbReference>
<feature type="binding site" evidence="9">
    <location>
        <position position="101"/>
    </location>
    <ligand>
        <name>L-glutamine</name>
        <dbReference type="ChEBI" id="CHEBI:58359"/>
    </ligand>
</feature>
<dbReference type="Pfam" id="PF00733">
    <property type="entry name" value="Asn_synthase"/>
    <property type="match status" value="1"/>
</dbReference>
<evidence type="ECO:0000313" key="12">
    <source>
        <dbReference type="EMBL" id="PIU47319.1"/>
    </source>
</evidence>
<protein>
    <recommendedName>
        <fullName evidence="3">asparagine synthase (glutamine-hydrolyzing)</fullName>
        <ecNumber evidence="3">6.3.5.4</ecNumber>
    </recommendedName>
</protein>
<keyword evidence="8" id="KW-0028">Amino-acid biosynthesis</keyword>
<dbReference type="SUPFAM" id="SSF52402">
    <property type="entry name" value="Adenine nucleotide alpha hydrolases-like"/>
    <property type="match status" value="1"/>
</dbReference>
<sequence length="627" mass="73975">MCGICGKIYFNKNKLVANGEIKKMTDVLSHRGPDDQGIFIDKQVGLGHRRLSIIDLSPLGHQPMSDAEGKIWLVHNGEIYNFLELKKELEKDGIKFKSKTDTEVIIYLYKKYGIDCLKHLRGMFAFAIWDKEKQQLFLARDRVGKKPLKYYFDNNCFIFASELKAILKNPEVKKEPDFGAIDEYFTYQYVPHPKTGFKNIYKLPPAHYLIIKLNPKEIRSQKYWELNYSEKLDLSEKEWEEKITEKLTEAVRLRLVSDVPLGAHLSGGIDSSLIVGLMALQSKEPIKTFSIGFKESEYNELPFARLVAKKYKTNHLEFIIEPKTIEILDKIVYHYEEPYADSSALPSWYISELTKKYVTVALNGDGGDENFAGYTRYNAMKLYCQLKHLPFKKNLKKINQFAYQITKKRIFQKGYRFLNSWSSGSNLIDSFLKIVSYFNQEEKNLIYTDEFKQKIQNSRWHSFIEKKFKEAEKLDWLDKLLYVDINSNLADDLLVKVDIASMAHSLEIRSPFLDHEFLELTAKMPSDLKMKGHNKKYLLKKIAEKYLPEECIKKQKQGFSVPLEHWFRKQLFDYLKNELLDKKFLDFGFKKEGIEKMLSDHKNYRQNYAYQFWTLLFLKKWLQIWFE</sequence>
<dbReference type="GO" id="GO:0005829">
    <property type="term" value="C:cytosol"/>
    <property type="evidence" value="ECO:0007669"/>
    <property type="project" value="TreeGrafter"/>
</dbReference>
<dbReference type="Proteomes" id="UP000228777">
    <property type="component" value="Unassembled WGS sequence"/>
</dbReference>
<name>A0A2M6Z4H6_9BACT</name>
<comment type="pathway">
    <text evidence="1">Amino-acid biosynthesis; L-asparagine biosynthesis; L-asparagine from L-aspartate (L-Gln route): step 1/1.</text>
</comment>
<keyword evidence="6 8" id="KW-0315">Glutamine amidotransferase</keyword>
<dbReference type="AlphaFoldDB" id="A0A2M6Z4H6"/>
<dbReference type="GO" id="GO:0005524">
    <property type="term" value="F:ATP binding"/>
    <property type="evidence" value="ECO:0007669"/>
    <property type="project" value="UniProtKB-KW"/>
</dbReference>
<proteinExistence type="inferred from homology"/>
<feature type="site" description="Important for beta-aspartyl-AMP intermediate formation" evidence="10">
    <location>
        <position position="365"/>
    </location>
</feature>
<dbReference type="InterPro" id="IPR017932">
    <property type="entry name" value="GATase_2_dom"/>
</dbReference>
<dbReference type="SUPFAM" id="SSF56235">
    <property type="entry name" value="N-terminal nucleophile aminohydrolases (Ntn hydrolases)"/>
    <property type="match status" value="1"/>
</dbReference>
<dbReference type="InterPro" id="IPR006426">
    <property type="entry name" value="Asn_synth_AEB"/>
</dbReference>
<accession>A0A2M6Z4H6</accession>
<dbReference type="InterPro" id="IPR001962">
    <property type="entry name" value="Asn_synthase"/>
</dbReference>
<dbReference type="PIRSF" id="PIRSF001589">
    <property type="entry name" value="Asn_synthetase_glu-h"/>
    <property type="match status" value="1"/>
</dbReference>
<evidence type="ECO:0000256" key="3">
    <source>
        <dbReference type="ARBA" id="ARBA00012737"/>
    </source>
</evidence>
<evidence type="ECO:0000259" key="11">
    <source>
        <dbReference type="PROSITE" id="PS51278"/>
    </source>
</evidence>
<dbReference type="InterPro" id="IPR051786">
    <property type="entry name" value="ASN_synthetase/amidase"/>
</dbReference>
<comment type="caution">
    <text evidence="12">The sequence shown here is derived from an EMBL/GenBank/DDBJ whole genome shotgun (WGS) entry which is preliminary data.</text>
</comment>
<dbReference type="CDD" id="cd00712">
    <property type="entry name" value="AsnB"/>
    <property type="match status" value="1"/>
</dbReference>
<evidence type="ECO:0000256" key="1">
    <source>
        <dbReference type="ARBA" id="ARBA00005187"/>
    </source>
</evidence>
<dbReference type="CDD" id="cd01991">
    <property type="entry name" value="Asn_synthase_B_C"/>
    <property type="match status" value="1"/>
</dbReference>
<dbReference type="InterPro" id="IPR014729">
    <property type="entry name" value="Rossmann-like_a/b/a_fold"/>
</dbReference>
<keyword evidence="4 9" id="KW-0547">Nucleotide-binding</keyword>